<comment type="caution">
    <text evidence="1">The sequence shown here is derived from an EMBL/GenBank/DDBJ whole genome shotgun (WGS) entry which is preliminary data.</text>
</comment>
<accession>D6SL53</accession>
<dbReference type="InterPro" id="IPR014942">
    <property type="entry name" value="AbiEii"/>
</dbReference>
<dbReference type="eggNOG" id="COG2253">
    <property type="taxonomic scope" value="Bacteria"/>
</dbReference>
<dbReference type="OrthoDB" id="5504847at2"/>
<keyword evidence="2" id="KW-1185">Reference proteome</keyword>
<dbReference type="Gene3D" id="3.10.450.620">
    <property type="entry name" value="JHP933, nucleotidyltransferase-like core domain"/>
    <property type="match status" value="1"/>
</dbReference>
<name>D6SL53_9BACT</name>
<evidence type="ECO:0000313" key="1">
    <source>
        <dbReference type="EMBL" id="EFI35414.1"/>
    </source>
</evidence>
<gene>
    <name evidence="1" type="ORF">Dthio_PD2832</name>
</gene>
<evidence type="ECO:0000313" key="2">
    <source>
        <dbReference type="Proteomes" id="UP000005496"/>
    </source>
</evidence>
<dbReference type="EMBL" id="ACJN02000001">
    <property type="protein sequence ID" value="EFI35414.1"/>
    <property type="molecule type" value="Genomic_DNA"/>
</dbReference>
<dbReference type="Pfam" id="PF08843">
    <property type="entry name" value="AbiEii"/>
    <property type="match status" value="1"/>
</dbReference>
<dbReference type="RefSeq" id="WP_008868546.1">
    <property type="nucleotide sequence ID" value="NZ_ACJN02000001.1"/>
</dbReference>
<proteinExistence type="predicted"/>
<dbReference type="AlphaFoldDB" id="D6SL53"/>
<sequence length="94" mass="10535">MRLHEDKDLFVDVVRASAWKYAMRAVYIEKDYWATYALKNVFTSPVKESVVFKGGTSLSKVYGIIDRFSEDVDLALVTIQGADTGHGDSPALIF</sequence>
<evidence type="ECO:0008006" key="3">
    <source>
        <dbReference type="Google" id="ProtNLM"/>
    </source>
</evidence>
<reference evidence="1" key="1">
    <citation type="submission" date="2010-05" db="EMBL/GenBank/DDBJ databases">
        <title>The draft genome of Desulfonatronospira thiodismutans ASO3-1.</title>
        <authorList>
            <consortium name="US DOE Joint Genome Institute (JGI-PGF)"/>
            <person name="Lucas S."/>
            <person name="Copeland A."/>
            <person name="Lapidus A."/>
            <person name="Cheng J.-F."/>
            <person name="Bruce D."/>
            <person name="Goodwin L."/>
            <person name="Pitluck S."/>
            <person name="Chertkov O."/>
            <person name="Brettin T."/>
            <person name="Detter J.C."/>
            <person name="Han C."/>
            <person name="Land M.L."/>
            <person name="Hauser L."/>
            <person name="Kyrpides N."/>
            <person name="Mikhailova N."/>
            <person name="Muyzer G."/>
            <person name="Woyke T."/>
        </authorList>
    </citation>
    <scope>NUCLEOTIDE SEQUENCE [LARGE SCALE GENOMIC DNA]</scope>
    <source>
        <strain evidence="1">ASO3-1</strain>
    </source>
</reference>
<protein>
    <recommendedName>
        <fullName evidence="3">Nucleotidyl transferase AbiEii/AbiGii toxin family protein</fullName>
    </recommendedName>
</protein>
<dbReference type="Proteomes" id="UP000005496">
    <property type="component" value="Unassembled WGS sequence"/>
</dbReference>
<organism evidence="1 2">
    <name type="scientific">Desulfonatronospira thiodismutans ASO3-1</name>
    <dbReference type="NCBI Taxonomy" id="555779"/>
    <lineage>
        <taxon>Bacteria</taxon>
        <taxon>Pseudomonadati</taxon>
        <taxon>Thermodesulfobacteriota</taxon>
        <taxon>Desulfovibrionia</taxon>
        <taxon>Desulfovibrionales</taxon>
        <taxon>Desulfonatronovibrionaceae</taxon>
        <taxon>Desulfonatronospira</taxon>
    </lineage>
</organism>